<dbReference type="PANTHER" id="PTHR12792">
    <property type="entry name" value="EXTRA SPINDLE POLES 1-RELATED"/>
    <property type="match status" value="1"/>
</dbReference>
<gene>
    <name evidence="1" type="ORF">LWI28_001015</name>
</gene>
<dbReference type="InterPro" id="IPR005314">
    <property type="entry name" value="Peptidase_C50"/>
</dbReference>
<evidence type="ECO:0000313" key="2">
    <source>
        <dbReference type="Proteomes" id="UP001064489"/>
    </source>
</evidence>
<dbReference type="GO" id="GO:0072686">
    <property type="term" value="C:mitotic spindle"/>
    <property type="evidence" value="ECO:0007669"/>
    <property type="project" value="TreeGrafter"/>
</dbReference>
<name>A0AAD5J7R2_ACENE</name>
<dbReference type="EMBL" id="JAJSOW010000004">
    <property type="protein sequence ID" value="KAI9190929.1"/>
    <property type="molecule type" value="Genomic_DNA"/>
</dbReference>
<dbReference type="PANTHER" id="PTHR12792:SF0">
    <property type="entry name" value="SEPARIN"/>
    <property type="match status" value="1"/>
</dbReference>
<dbReference type="Proteomes" id="UP001064489">
    <property type="component" value="Chromosome 6"/>
</dbReference>
<keyword evidence="2" id="KW-1185">Reference proteome</keyword>
<dbReference type="AlphaFoldDB" id="A0AAD5J7R2"/>
<dbReference type="GO" id="GO:0005737">
    <property type="term" value="C:cytoplasm"/>
    <property type="evidence" value="ECO:0007669"/>
    <property type="project" value="TreeGrafter"/>
</dbReference>
<sequence>MIRLFHMPKTPINYGLNWDWVKNRGLGGDSYAQTIQFICRSLDSFGIAVVEFCPWVANHFADTLAKKGAASGKENSHATGASDIGNLLRIAHKSVNDLDRVVQDFFKGLPSTNIICISFLEGSYSKLLKDLLSEPSYGNAWMLISRLNSMSQPIVILRPVNEVLEGTLLYNIHG</sequence>
<comment type="caution">
    <text evidence="1">The sequence shown here is derived from an EMBL/GenBank/DDBJ whole genome shotgun (WGS) entry which is preliminary data.</text>
</comment>
<dbReference type="GO" id="GO:0051307">
    <property type="term" value="P:meiotic chromosome separation"/>
    <property type="evidence" value="ECO:0007669"/>
    <property type="project" value="TreeGrafter"/>
</dbReference>
<evidence type="ECO:0000313" key="1">
    <source>
        <dbReference type="EMBL" id="KAI9190929.1"/>
    </source>
</evidence>
<reference evidence="1" key="2">
    <citation type="submission" date="2023-02" db="EMBL/GenBank/DDBJ databases">
        <authorList>
            <person name="Swenson N.G."/>
            <person name="Wegrzyn J.L."/>
            <person name="Mcevoy S.L."/>
        </authorList>
    </citation>
    <scope>NUCLEOTIDE SEQUENCE</scope>
    <source>
        <strain evidence="1">91603</strain>
        <tissue evidence="1">Leaf</tissue>
    </source>
</reference>
<organism evidence="1 2">
    <name type="scientific">Acer negundo</name>
    <name type="common">Box elder</name>
    <dbReference type="NCBI Taxonomy" id="4023"/>
    <lineage>
        <taxon>Eukaryota</taxon>
        <taxon>Viridiplantae</taxon>
        <taxon>Streptophyta</taxon>
        <taxon>Embryophyta</taxon>
        <taxon>Tracheophyta</taxon>
        <taxon>Spermatophyta</taxon>
        <taxon>Magnoliopsida</taxon>
        <taxon>eudicotyledons</taxon>
        <taxon>Gunneridae</taxon>
        <taxon>Pentapetalae</taxon>
        <taxon>rosids</taxon>
        <taxon>malvids</taxon>
        <taxon>Sapindales</taxon>
        <taxon>Sapindaceae</taxon>
        <taxon>Hippocastanoideae</taxon>
        <taxon>Acereae</taxon>
        <taxon>Acer</taxon>
    </lineage>
</organism>
<reference evidence="1" key="1">
    <citation type="journal article" date="2022" name="Plant J.">
        <title>Strategies of tolerance reflected in two North American maple genomes.</title>
        <authorList>
            <person name="McEvoy S.L."/>
            <person name="Sezen U.U."/>
            <person name="Trouern-Trend A."/>
            <person name="McMahon S.M."/>
            <person name="Schaberg P.G."/>
            <person name="Yang J."/>
            <person name="Wegrzyn J.L."/>
            <person name="Swenson N.G."/>
        </authorList>
    </citation>
    <scope>NUCLEOTIDE SEQUENCE</scope>
    <source>
        <strain evidence="1">91603</strain>
    </source>
</reference>
<protein>
    <submittedName>
        <fullName evidence="1">Uncharacterized protein</fullName>
    </submittedName>
</protein>
<accession>A0AAD5J7R2</accession>
<proteinExistence type="predicted"/>
<dbReference type="GO" id="GO:0004197">
    <property type="term" value="F:cysteine-type endopeptidase activity"/>
    <property type="evidence" value="ECO:0007669"/>
    <property type="project" value="InterPro"/>
</dbReference>
<dbReference type="GO" id="GO:0005634">
    <property type="term" value="C:nucleus"/>
    <property type="evidence" value="ECO:0007669"/>
    <property type="project" value="InterPro"/>
</dbReference>
<dbReference type="GO" id="GO:0006508">
    <property type="term" value="P:proteolysis"/>
    <property type="evidence" value="ECO:0007669"/>
    <property type="project" value="InterPro"/>
</dbReference>